<comment type="caution">
    <text evidence="1">The sequence shown here is derived from an EMBL/GenBank/DDBJ whole genome shotgun (WGS) entry which is preliminary data.</text>
</comment>
<dbReference type="EMBL" id="PYGD01000001">
    <property type="protein sequence ID" value="PSK94520.1"/>
    <property type="molecule type" value="Genomic_DNA"/>
</dbReference>
<organism evidence="1 2">
    <name type="scientific">Taibaiella chishuiensis</name>
    <dbReference type="NCBI Taxonomy" id="1434707"/>
    <lineage>
        <taxon>Bacteria</taxon>
        <taxon>Pseudomonadati</taxon>
        <taxon>Bacteroidota</taxon>
        <taxon>Chitinophagia</taxon>
        <taxon>Chitinophagales</taxon>
        <taxon>Chitinophagaceae</taxon>
        <taxon>Taibaiella</taxon>
    </lineage>
</organism>
<protein>
    <submittedName>
        <fullName evidence="1">Uncharacterized protein</fullName>
    </submittedName>
</protein>
<keyword evidence="2" id="KW-1185">Reference proteome</keyword>
<evidence type="ECO:0000313" key="2">
    <source>
        <dbReference type="Proteomes" id="UP000240572"/>
    </source>
</evidence>
<gene>
    <name evidence="1" type="ORF">B0I18_101676</name>
</gene>
<dbReference type="AlphaFoldDB" id="A0A2P8DBC2"/>
<sequence>MKNKNYSIKNDYEIKISKSDYGYVLYSVLFF</sequence>
<reference evidence="1 2" key="1">
    <citation type="submission" date="2018-03" db="EMBL/GenBank/DDBJ databases">
        <title>Genomic Encyclopedia of Type Strains, Phase III (KMG-III): the genomes of soil and plant-associated and newly described type strains.</title>
        <authorList>
            <person name="Whitman W."/>
        </authorList>
    </citation>
    <scope>NUCLEOTIDE SEQUENCE [LARGE SCALE GENOMIC DNA]</scope>
    <source>
        <strain evidence="1 2">CGMCC 1.12700</strain>
    </source>
</reference>
<evidence type="ECO:0000313" key="1">
    <source>
        <dbReference type="EMBL" id="PSK94520.1"/>
    </source>
</evidence>
<proteinExistence type="predicted"/>
<dbReference type="Proteomes" id="UP000240572">
    <property type="component" value="Unassembled WGS sequence"/>
</dbReference>
<name>A0A2P8DBC2_9BACT</name>
<accession>A0A2P8DBC2</accession>